<gene>
    <name evidence="1" type="ORF">MRATA1EN3_LOCUS1471</name>
</gene>
<dbReference type="Proteomes" id="UP001162501">
    <property type="component" value="Chromosome 1"/>
</dbReference>
<accession>A0ACB0DPS3</accession>
<dbReference type="EMBL" id="OX596085">
    <property type="protein sequence ID" value="CAI9690258.1"/>
    <property type="molecule type" value="Genomic_DNA"/>
</dbReference>
<name>A0ACB0DPS3_RANTA</name>
<evidence type="ECO:0000313" key="1">
    <source>
        <dbReference type="EMBL" id="CAI9690258.1"/>
    </source>
</evidence>
<organism evidence="1 2">
    <name type="scientific">Rangifer tarandus platyrhynchus</name>
    <name type="common">Svalbard reindeer</name>
    <dbReference type="NCBI Taxonomy" id="3082113"/>
    <lineage>
        <taxon>Eukaryota</taxon>
        <taxon>Metazoa</taxon>
        <taxon>Chordata</taxon>
        <taxon>Craniata</taxon>
        <taxon>Vertebrata</taxon>
        <taxon>Euteleostomi</taxon>
        <taxon>Mammalia</taxon>
        <taxon>Eutheria</taxon>
        <taxon>Laurasiatheria</taxon>
        <taxon>Artiodactyla</taxon>
        <taxon>Ruminantia</taxon>
        <taxon>Pecora</taxon>
        <taxon>Cervidae</taxon>
        <taxon>Odocoileinae</taxon>
        <taxon>Rangifer</taxon>
    </lineage>
</organism>
<reference evidence="1" key="1">
    <citation type="submission" date="2023-05" db="EMBL/GenBank/DDBJ databases">
        <authorList>
            <consortium name="ELIXIR-Norway"/>
        </authorList>
    </citation>
    <scope>NUCLEOTIDE SEQUENCE</scope>
</reference>
<evidence type="ECO:0000313" key="2">
    <source>
        <dbReference type="Proteomes" id="UP001162501"/>
    </source>
</evidence>
<sequence>MGQGGRQASLALCTRLSVLKRPLVGRPAGWSVSCTNGPFSVSYEKRLRRLTSDNLESFQIPAGRVFVVNELRESPRLLLFALSPHSPISLVRAPAARSAAGAAFPRGPLPREGSSPAFKAPPSGRVPLSPHGGGPTRLLPDCWEVTWTPASPGRKDCFASDGSPSGEAGGLSFHPEGRPGRQPRMPMGWPWPSTSERCFFVYCEKEHRRRKLGKTSASGVQDYAA</sequence>
<protein>
    <submittedName>
        <fullName evidence="1">Uncharacterized protein</fullName>
    </submittedName>
</protein>
<proteinExistence type="predicted"/>